<comment type="catalytic activity">
    <reaction evidence="7">
        <text>L-seryl-[protein] + ATP = O-phospho-L-seryl-[protein] + ADP + H(+)</text>
        <dbReference type="Rhea" id="RHEA:17989"/>
        <dbReference type="Rhea" id="RHEA-COMP:9863"/>
        <dbReference type="Rhea" id="RHEA-COMP:11604"/>
        <dbReference type="ChEBI" id="CHEBI:15378"/>
        <dbReference type="ChEBI" id="CHEBI:29999"/>
        <dbReference type="ChEBI" id="CHEBI:30616"/>
        <dbReference type="ChEBI" id="CHEBI:83421"/>
        <dbReference type="ChEBI" id="CHEBI:456216"/>
        <dbReference type="EC" id="2.7.11.1"/>
    </reaction>
</comment>
<feature type="compositionally biased region" description="Basic and acidic residues" evidence="8">
    <location>
        <begin position="207"/>
        <end position="216"/>
    </location>
</feature>
<evidence type="ECO:0000256" key="4">
    <source>
        <dbReference type="ARBA" id="ARBA00022777"/>
    </source>
</evidence>
<dbReference type="AlphaFoldDB" id="A0ABD3QJV5"/>
<dbReference type="Proteomes" id="UP001530315">
    <property type="component" value="Unassembled WGS sequence"/>
</dbReference>
<feature type="compositionally biased region" description="Acidic residues" evidence="8">
    <location>
        <begin position="40"/>
        <end position="49"/>
    </location>
</feature>
<dbReference type="GO" id="GO:0004674">
    <property type="term" value="F:protein serine/threonine kinase activity"/>
    <property type="evidence" value="ECO:0007669"/>
    <property type="project" value="UniProtKB-EC"/>
</dbReference>
<evidence type="ECO:0000313" key="10">
    <source>
        <dbReference type="Proteomes" id="UP001530315"/>
    </source>
</evidence>
<feature type="region of interest" description="Disordered" evidence="8">
    <location>
        <begin position="207"/>
        <end position="246"/>
    </location>
</feature>
<evidence type="ECO:0000256" key="2">
    <source>
        <dbReference type="ARBA" id="ARBA00022679"/>
    </source>
</evidence>
<evidence type="ECO:0000256" key="7">
    <source>
        <dbReference type="ARBA" id="ARBA00048679"/>
    </source>
</evidence>
<comment type="caution">
    <text evidence="9">The sequence shown here is derived from an EMBL/GenBank/DDBJ whole genome shotgun (WGS) entry which is preliminary data.</text>
</comment>
<dbReference type="Gene3D" id="1.10.510.10">
    <property type="entry name" value="Transferase(Phosphotransferase) domain 1"/>
    <property type="match status" value="1"/>
</dbReference>
<dbReference type="Gene3D" id="3.30.200.20">
    <property type="entry name" value="Phosphorylase Kinase, domain 1"/>
    <property type="match status" value="1"/>
</dbReference>
<keyword evidence="3" id="KW-0547">Nucleotide-binding</keyword>
<feature type="region of interest" description="Disordered" evidence="8">
    <location>
        <begin position="36"/>
        <end position="104"/>
    </location>
</feature>
<proteinExistence type="predicted"/>
<sequence length="390" mass="41915">MTITCHGPPPPAELTNGASSLRLLSQGAEARLWLVTPPEPENDNADDDVGGGGGGGDGKKISLHVGGGIHVPHLAGFSQRPSPLLSPHASGAGASSSSSSSSSRRLRVICKERFPKKYRHPQLDVALTRSRTKAEARSLIRCRRAGIPCPGVLAIAHWSNNAAETESSNDGERAAGNDISAASTTSSCLFLEYVEGCTVRQYFERRSGQTSGKDEAGGMVGETNGTAPPRRDDPTTASASKTVHEQREERITTAIDSQTLCVAHAVGDSGGSNADESWRPRLVLIDFGLATAAVTTNRPTTHKQQHNAEEKAVDATVLERAFLSTHPESELLVEEVWRGYRGYYANLDCQIVDDNPEDEEKDSVARSCVSAVFNRLEQVRMRGRKRECFG</sequence>
<organism evidence="9 10">
    <name type="scientific">Stephanodiscus triporus</name>
    <dbReference type="NCBI Taxonomy" id="2934178"/>
    <lineage>
        <taxon>Eukaryota</taxon>
        <taxon>Sar</taxon>
        <taxon>Stramenopiles</taxon>
        <taxon>Ochrophyta</taxon>
        <taxon>Bacillariophyta</taxon>
        <taxon>Coscinodiscophyceae</taxon>
        <taxon>Thalassiosirophycidae</taxon>
        <taxon>Stephanodiscales</taxon>
        <taxon>Stephanodiscaceae</taxon>
        <taxon>Stephanodiscus</taxon>
    </lineage>
</organism>
<feature type="compositionally biased region" description="Low complexity" evidence="8">
    <location>
        <begin position="89"/>
        <end position="103"/>
    </location>
</feature>
<protein>
    <recommendedName>
        <fullName evidence="1">non-specific serine/threonine protein kinase</fullName>
        <ecNumber evidence="1">2.7.11.1</ecNumber>
    </recommendedName>
</protein>
<evidence type="ECO:0000256" key="6">
    <source>
        <dbReference type="ARBA" id="ARBA00047899"/>
    </source>
</evidence>
<evidence type="ECO:0000256" key="3">
    <source>
        <dbReference type="ARBA" id="ARBA00022741"/>
    </source>
</evidence>
<evidence type="ECO:0000313" key="9">
    <source>
        <dbReference type="EMBL" id="KAL3800769.1"/>
    </source>
</evidence>
<dbReference type="PANTHER" id="PTHR12209:SF0">
    <property type="entry name" value="EKC_KEOPS COMPLEX SUBUNIT TP53RK"/>
    <property type="match status" value="1"/>
</dbReference>
<dbReference type="GO" id="GO:0005524">
    <property type="term" value="F:ATP binding"/>
    <property type="evidence" value="ECO:0007669"/>
    <property type="project" value="UniProtKB-KW"/>
</dbReference>
<evidence type="ECO:0000256" key="8">
    <source>
        <dbReference type="SAM" id="MobiDB-lite"/>
    </source>
</evidence>
<dbReference type="EMBL" id="JALLAZ020000209">
    <property type="protein sequence ID" value="KAL3800769.1"/>
    <property type="molecule type" value="Genomic_DNA"/>
</dbReference>
<evidence type="ECO:0000256" key="1">
    <source>
        <dbReference type="ARBA" id="ARBA00012513"/>
    </source>
</evidence>
<accession>A0ABD3QJV5</accession>
<keyword evidence="4" id="KW-0418">Kinase</keyword>
<keyword evidence="10" id="KW-1185">Reference proteome</keyword>
<comment type="catalytic activity">
    <reaction evidence="6">
        <text>L-threonyl-[protein] + ATP = O-phospho-L-threonyl-[protein] + ADP + H(+)</text>
        <dbReference type="Rhea" id="RHEA:46608"/>
        <dbReference type="Rhea" id="RHEA-COMP:11060"/>
        <dbReference type="Rhea" id="RHEA-COMP:11605"/>
        <dbReference type="ChEBI" id="CHEBI:15378"/>
        <dbReference type="ChEBI" id="CHEBI:30013"/>
        <dbReference type="ChEBI" id="CHEBI:30616"/>
        <dbReference type="ChEBI" id="CHEBI:61977"/>
        <dbReference type="ChEBI" id="CHEBI:456216"/>
        <dbReference type="EC" id="2.7.11.1"/>
    </reaction>
</comment>
<keyword evidence="5" id="KW-0067">ATP-binding</keyword>
<dbReference type="PANTHER" id="PTHR12209">
    <property type="entry name" value="NON-SPECIFIC SERINE/THREONINE PROTEIN KINASE"/>
    <property type="match status" value="1"/>
</dbReference>
<dbReference type="EC" id="2.7.11.1" evidence="1"/>
<evidence type="ECO:0000256" key="5">
    <source>
        <dbReference type="ARBA" id="ARBA00022840"/>
    </source>
</evidence>
<gene>
    <name evidence="9" type="ORF">ACHAW5_002483</name>
</gene>
<name>A0ABD3QJV5_9STRA</name>
<reference evidence="9 10" key="1">
    <citation type="submission" date="2024-10" db="EMBL/GenBank/DDBJ databases">
        <title>Updated reference genomes for cyclostephanoid diatoms.</title>
        <authorList>
            <person name="Roberts W.R."/>
            <person name="Alverson A.J."/>
        </authorList>
    </citation>
    <scope>NUCLEOTIDE SEQUENCE [LARGE SCALE GENOMIC DNA]</scope>
    <source>
        <strain evidence="9 10">AJA276-08</strain>
    </source>
</reference>
<keyword evidence="2" id="KW-0808">Transferase</keyword>